<name>A0A9D4H2K5_DREPO</name>
<dbReference type="AlphaFoldDB" id="A0A9D4H2K5"/>
<proteinExistence type="predicted"/>
<accession>A0A9D4H2K5</accession>
<evidence type="ECO:0000313" key="2">
    <source>
        <dbReference type="Proteomes" id="UP000828390"/>
    </source>
</evidence>
<sequence length="99" mass="11546">MKLENLDEWPQRLTSEGPMDLQDELLLLGSKNDIIELLRESAPLGVEKLEEVERRLEALEETLKYYASKIVTEEHRDSRLQEGLFYSPSRTFMTEISGF</sequence>
<dbReference type="Proteomes" id="UP000828390">
    <property type="component" value="Unassembled WGS sequence"/>
</dbReference>
<dbReference type="EMBL" id="JAIWYP010000005">
    <property type="protein sequence ID" value="KAH3828249.1"/>
    <property type="molecule type" value="Genomic_DNA"/>
</dbReference>
<comment type="caution">
    <text evidence="1">The sequence shown here is derived from an EMBL/GenBank/DDBJ whole genome shotgun (WGS) entry which is preliminary data.</text>
</comment>
<protein>
    <submittedName>
        <fullName evidence="1">Uncharacterized protein</fullName>
    </submittedName>
</protein>
<keyword evidence="2" id="KW-1185">Reference proteome</keyword>
<organism evidence="1 2">
    <name type="scientific">Dreissena polymorpha</name>
    <name type="common">Zebra mussel</name>
    <name type="synonym">Mytilus polymorpha</name>
    <dbReference type="NCBI Taxonomy" id="45954"/>
    <lineage>
        <taxon>Eukaryota</taxon>
        <taxon>Metazoa</taxon>
        <taxon>Spiralia</taxon>
        <taxon>Lophotrochozoa</taxon>
        <taxon>Mollusca</taxon>
        <taxon>Bivalvia</taxon>
        <taxon>Autobranchia</taxon>
        <taxon>Heteroconchia</taxon>
        <taxon>Euheterodonta</taxon>
        <taxon>Imparidentia</taxon>
        <taxon>Neoheterodontei</taxon>
        <taxon>Myida</taxon>
        <taxon>Dreissenoidea</taxon>
        <taxon>Dreissenidae</taxon>
        <taxon>Dreissena</taxon>
    </lineage>
</organism>
<evidence type="ECO:0000313" key="1">
    <source>
        <dbReference type="EMBL" id="KAH3828249.1"/>
    </source>
</evidence>
<reference evidence="1" key="1">
    <citation type="journal article" date="2019" name="bioRxiv">
        <title>The Genome of the Zebra Mussel, Dreissena polymorpha: A Resource for Invasive Species Research.</title>
        <authorList>
            <person name="McCartney M.A."/>
            <person name="Auch B."/>
            <person name="Kono T."/>
            <person name="Mallez S."/>
            <person name="Zhang Y."/>
            <person name="Obille A."/>
            <person name="Becker A."/>
            <person name="Abrahante J.E."/>
            <person name="Garbe J."/>
            <person name="Badalamenti J.P."/>
            <person name="Herman A."/>
            <person name="Mangelson H."/>
            <person name="Liachko I."/>
            <person name="Sullivan S."/>
            <person name="Sone E.D."/>
            <person name="Koren S."/>
            <person name="Silverstein K.A.T."/>
            <person name="Beckman K.B."/>
            <person name="Gohl D.M."/>
        </authorList>
    </citation>
    <scope>NUCLEOTIDE SEQUENCE</scope>
    <source>
        <strain evidence="1">Duluth1</strain>
        <tissue evidence="1">Whole animal</tissue>
    </source>
</reference>
<reference evidence="1" key="2">
    <citation type="submission" date="2020-11" db="EMBL/GenBank/DDBJ databases">
        <authorList>
            <person name="McCartney M.A."/>
            <person name="Auch B."/>
            <person name="Kono T."/>
            <person name="Mallez S."/>
            <person name="Becker A."/>
            <person name="Gohl D.M."/>
            <person name="Silverstein K.A.T."/>
            <person name="Koren S."/>
            <person name="Bechman K.B."/>
            <person name="Herman A."/>
            <person name="Abrahante J.E."/>
            <person name="Garbe J."/>
        </authorList>
    </citation>
    <scope>NUCLEOTIDE SEQUENCE</scope>
    <source>
        <strain evidence="1">Duluth1</strain>
        <tissue evidence="1">Whole animal</tissue>
    </source>
</reference>
<gene>
    <name evidence="1" type="ORF">DPMN_130202</name>
</gene>